<dbReference type="SUPFAM" id="SSF53335">
    <property type="entry name" value="S-adenosyl-L-methionine-dependent methyltransferases"/>
    <property type="match status" value="1"/>
</dbReference>
<proteinExistence type="inferred from homology"/>
<dbReference type="GO" id="GO:0015667">
    <property type="term" value="F:site-specific DNA-methyltransferase (cytosine-N4-specific) activity"/>
    <property type="evidence" value="ECO:0007669"/>
    <property type="project" value="UniProtKB-EC"/>
</dbReference>
<name>A0A841FUT6_9ACTN</name>
<dbReference type="InterPro" id="IPR029063">
    <property type="entry name" value="SAM-dependent_MTases_sf"/>
</dbReference>
<comment type="similarity">
    <text evidence="1">Belongs to the N(4)/N(6)-methyltransferase family. N(4) subfamily.</text>
</comment>
<evidence type="ECO:0000256" key="1">
    <source>
        <dbReference type="ARBA" id="ARBA00010203"/>
    </source>
</evidence>
<reference evidence="11 12" key="1">
    <citation type="submission" date="2020-08" db="EMBL/GenBank/DDBJ databases">
        <title>Genomic Encyclopedia of Type Strains, Phase IV (KMG-IV): sequencing the most valuable type-strain genomes for metagenomic binning, comparative biology and taxonomic classification.</title>
        <authorList>
            <person name="Goeker M."/>
        </authorList>
    </citation>
    <scope>NUCLEOTIDE SEQUENCE [LARGE SCALE GENOMIC DNA]</scope>
    <source>
        <strain evidence="11 12">YIM 65646</strain>
    </source>
</reference>
<evidence type="ECO:0000256" key="6">
    <source>
        <dbReference type="ARBA" id="ARBA00023125"/>
    </source>
</evidence>
<dbReference type="InterPro" id="IPR017985">
    <property type="entry name" value="MeTrfase_CN4_CS"/>
</dbReference>
<evidence type="ECO:0000313" key="12">
    <source>
        <dbReference type="Proteomes" id="UP000548476"/>
    </source>
</evidence>
<comment type="catalytic activity">
    <reaction evidence="7">
        <text>a 2'-deoxycytidine in DNA + S-adenosyl-L-methionine = an N(4)-methyl-2'-deoxycytidine in DNA + S-adenosyl-L-homocysteine + H(+)</text>
        <dbReference type="Rhea" id="RHEA:16857"/>
        <dbReference type="Rhea" id="RHEA-COMP:11369"/>
        <dbReference type="Rhea" id="RHEA-COMP:13674"/>
        <dbReference type="ChEBI" id="CHEBI:15378"/>
        <dbReference type="ChEBI" id="CHEBI:57856"/>
        <dbReference type="ChEBI" id="CHEBI:59789"/>
        <dbReference type="ChEBI" id="CHEBI:85452"/>
        <dbReference type="ChEBI" id="CHEBI:137933"/>
        <dbReference type="EC" id="2.1.1.113"/>
    </reaction>
</comment>
<dbReference type="GO" id="GO:0008170">
    <property type="term" value="F:N-methyltransferase activity"/>
    <property type="evidence" value="ECO:0007669"/>
    <property type="project" value="InterPro"/>
</dbReference>
<accession>A0A841FUT6</accession>
<dbReference type="GO" id="GO:0032259">
    <property type="term" value="P:methylation"/>
    <property type="evidence" value="ECO:0007669"/>
    <property type="project" value="UniProtKB-KW"/>
</dbReference>
<keyword evidence="12" id="KW-1185">Reference proteome</keyword>
<keyword evidence="5" id="KW-0680">Restriction system</keyword>
<evidence type="ECO:0000256" key="7">
    <source>
        <dbReference type="ARBA" id="ARBA00049120"/>
    </source>
</evidence>
<dbReference type="AlphaFoldDB" id="A0A841FUT6"/>
<dbReference type="GO" id="GO:0003677">
    <property type="term" value="F:DNA binding"/>
    <property type="evidence" value="ECO:0007669"/>
    <property type="project" value="UniProtKB-KW"/>
</dbReference>
<keyword evidence="2 11" id="KW-0489">Methyltransferase</keyword>
<dbReference type="InterPro" id="IPR002941">
    <property type="entry name" value="DNA_methylase_N4/N6"/>
</dbReference>
<evidence type="ECO:0000256" key="8">
    <source>
        <dbReference type="RuleBase" id="RU362026"/>
    </source>
</evidence>
<evidence type="ECO:0000313" key="11">
    <source>
        <dbReference type="EMBL" id="MBB6038523.1"/>
    </source>
</evidence>
<evidence type="ECO:0000256" key="3">
    <source>
        <dbReference type="ARBA" id="ARBA00022679"/>
    </source>
</evidence>
<dbReference type="Gene3D" id="3.40.50.150">
    <property type="entry name" value="Vaccinia Virus protein VP39"/>
    <property type="match status" value="2"/>
</dbReference>
<dbReference type="EC" id="2.1.1.-" evidence="8"/>
<dbReference type="PROSITE" id="PS00093">
    <property type="entry name" value="N4_MTASE"/>
    <property type="match status" value="1"/>
</dbReference>
<keyword evidence="4" id="KW-0949">S-adenosyl-L-methionine</keyword>
<protein>
    <recommendedName>
        <fullName evidence="8">Methyltransferase</fullName>
        <ecNumber evidence="8">2.1.1.-</ecNumber>
    </recommendedName>
</protein>
<dbReference type="RefSeq" id="WP_184791317.1">
    <property type="nucleotide sequence ID" value="NZ_BONT01000069.1"/>
</dbReference>
<keyword evidence="6" id="KW-0238">DNA-binding</keyword>
<sequence>MSRRHRQWGSVWATAQDSPQAQRRHYVRASTPHPAKMLPAIARHAIGAYTSPGDLVLDPMCGIGTTLVEALRAGRHACGVELEPRWSAVAAANLRRAGRAGLSATMRTGDARGLPGLFPDLHGRIDLVVTSPPYGPGVHGRVMTARDLPADTPGLVRFDRDYGHDRANLAHRPLPQLLDDLADILTGCSTLLAAHGRVVVATRPFRVGGELVDLPGLVTAAAHQAGLVPAERCVALLAAWRRGRLASRPSFFALDYARRSTSAGRPVAVIVHEDILVFTKTGDQHMRAVS</sequence>
<dbReference type="EMBL" id="JACHGT010000017">
    <property type="protein sequence ID" value="MBB6038523.1"/>
    <property type="molecule type" value="Genomic_DNA"/>
</dbReference>
<organism evidence="11 12">
    <name type="scientific">Phytomonospora endophytica</name>
    <dbReference type="NCBI Taxonomy" id="714109"/>
    <lineage>
        <taxon>Bacteria</taxon>
        <taxon>Bacillati</taxon>
        <taxon>Actinomycetota</taxon>
        <taxon>Actinomycetes</taxon>
        <taxon>Micromonosporales</taxon>
        <taxon>Micromonosporaceae</taxon>
        <taxon>Phytomonospora</taxon>
    </lineage>
</organism>
<feature type="region of interest" description="Disordered" evidence="9">
    <location>
        <begin position="1"/>
        <end position="23"/>
    </location>
</feature>
<evidence type="ECO:0000256" key="5">
    <source>
        <dbReference type="ARBA" id="ARBA00022747"/>
    </source>
</evidence>
<evidence type="ECO:0000259" key="10">
    <source>
        <dbReference type="Pfam" id="PF01555"/>
    </source>
</evidence>
<keyword evidence="3" id="KW-0808">Transferase</keyword>
<evidence type="ECO:0000256" key="4">
    <source>
        <dbReference type="ARBA" id="ARBA00022691"/>
    </source>
</evidence>
<gene>
    <name evidence="11" type="ORF">HNR73_006409</name>
</gene>
<comment type="caution">
    <text evidence="11">The sequence shown here is derived from an EMBL/GenBank/DDBJ whole genome shotgun (WGS) entry which is preliminary data.</text>
</comment>
<feature type="domain" description="DNA methylase N-4/N-6" evidence="10">
    <location>
        <begin position="6"/>
        <end position="85"/>
    </location>
</feature>
<dbReference type="Proteomes" id="UP000548476">
    <property type="component" value="Unassembled WGS sequence"/>
</dbReference>
<evidence type="ECO:0000256" key="2">
    <source>
        <dbReference type="ARBA" id="ARBA00022603"/>
    </source>
</evidence>
<dbReference type="InterPro" id="IPR001091">
    <property type="entry name" value="RM_Methyltransferase"/>
</dbReference>
<dbReference type="Pfam" id="PF01555">
    <property type="entry name" value="N6_N4_Mtase"/>
    <property type="match status" value="1"/>
</dbReference>
<dbReference type="GO" id="GO:0009307">
    <property type="term" value="P:DNA restriction-modification system"/>
    <property type="evidence" value="ECO:0007669"/>
    <property type="project" value="UniProtKB-KW"/>
</dbReference>
<dbReference type="PRINTS" id="PR00508">
    <property type="entry name" value="S21N4MTFRASE"/>
</dbReference>
<evidence type="ECO:0000256" key="9">
    <source>
        <dbReference type="SAM" id="MobiDB-lite"/>
    </source>
</evidence>